<dbReference type="AlphaFoldDB" id="A0A1G8N0T5"/>
<keyword evidence="1" id="KW-0472">Membrane</keyword>
<dbReference type="InterPro" id="IPR007418">
    <property type="entry name" value="DUF474"/>
</dbReference>
<dbReference type="PIRSF" id="PIRSF015875">
    <property type="entry name" value="UCP015875"/>
    <property type="match status" value="1"/>
</dbReference>
<proteinExistence type="predicted"/>
<dbReference type="RefSeq" id="WP_089682146.1">
    <property type="nucleotide sequence ID" value="NZ_FNES01000001.1"/>
</dbReference>
<dbReference type="EMBL" id="FNES01000001">
    <property type="protein sequence ID" value="SDI73677.1"/>
    <property type="molecule type" value="Genomic_DNA"/>
</dbReference>
<name>A0A1G8N0T5_9GAMM</name>
<keyword evidence="3" id="KW-1185">Reference proteome</keyword>
<accession>A0A1G8N0T5</accession>
<feature type="transmembrane region" description="Helical" evidence="1">
    <location>
        <begin position="94"/>
        <end position="112"/>
    </location>
</feature>
<reference evidence="2 3" key="1">
    <citation type="submission" date="2016-10" db="EMBL/GenBank/DDBJ databases">
        <authorList>
            <person name="de Groot N.N."/>
        </authorList>
    </citation>
    <scope>NUCLEOTIDE SEQUENCE [LARGE SCALE GENOMIC DNA]</scope>
    <source>
        <strain evidence="2 3">CGMCC 1.6133</strain>
    </source>
</reference>
<evidence type="ECO:0000256" key="1">
    <source>
        <dbReference type="SAM" id="Phobius"/>
    </source>
</evidence>
<protein>
    <recommendedName>
        <fullName evidence="4">Copper resistance protein D</fullName>
    </recommendedName>
</protein>
<gene>
    <name evidence="2" type="ORF">SAMN04487954_101185</name>
</gene>
<sequence length="145" mass="16423">MEYPVLLVLHLGCAILFIGVVAFEVLFLEPIRNHLPDGMMERVEAGIHTRARRFMPWVVGLLFVSGAALVGRVYWDAWYPAFSSPFSTLLSLKILLALSVLVHFVTAIRASLCSTMTSRRFKLTHYSVFAHMVLIVILAKFMFHV</sequence>
<keyword evidence="1" id="KW-0812">Transmembrane</keyword>
<evidence type="ECO:0000313" key="2">
    <source>
        <dbReference type="EMBL" id="SDI73677.1"/>
    </source>
</evidence>
<evidence type="ECO:0008006" key="4">
    <source>
        <dbReference type="Google" id="ProtNLM"/>
    </source>
</evidence>
<feature type="transmembrane region" description="Helical" evidence="1">
    <location>
        <begin position="6"/>
        <end position="28"/>
    </location>
</feature>
<dbReference type="Proteomes" id="UP000198525">
    <property type="component" value="Unassembled WGS sequence"/>
</dbReference>
<organism evidence="2 3">
    <name type="scientific">Billgrantia gudaonensis</name>
    <dbReference type="NCBI Taxonomy" id="376427"/>
    <lineage>
        <taxon>Bacteria</taxon>
        <taxon>Pseudomonadati</taxon>
        <taxon>Pseudomonadota</taxon>
        <taxon>Gammaproteobacteria</taxon>
        <taxon>Oceanospirillales</taxon>
        <taxon>Halomonadaceae</taxon>
        <taxon>Billgrantia</taxon>
    </lineage>
</organism>
<feature type="transmembrane region" description="Helical" evidence="1">
    <location>
        <begin position="124"/>
        <end position="143"/>
    </location>
</feature>
<dbReference type="OrthoDB" id="5955722at2"/>
<evidence type="ECO:0000313" key="3">
    <source>
        <dbReference type="Proteomes" id="UP000198525"/>
    </source>
</evidence>
<feature type="transmembrane region" description="Helical" evidence="1">
    <location>
        <begin position="54"/>
        <end position="74"/>
    </location>
</feature>
<keyword evidence="1" id="KW-1133">Transmembrane helix</keyword>